<dbReference type="InterPro" id="IPR050736">
    <property type="entry name" value="Sensor_HK_Regulatory"/>
</dbReference>
<dbReference type="EMBL" id="VIRS01000006">
    <property type="protein sequence ID" value="TQS45146.1"/>
    <property type="molecule type" value="Genomic_DNA"/>
</dbReference>
<dbReference type="Pfam" id="PF13185">
    <property type="entry name" value="GAF_2"/>
    <property type="match status" value="1"/>
</dbReference>
<dbReference type="AlphaFoldDB" id="A0A545AUY7"/>
<evidence type="ECO:0000256" key="3">
    <source>
        <dbReference type="ARBA" id="ARBA00012438"/>
    </source>
</evidence>
<dbReference type="EC" id="2.7.13.3" evidence="3"/>
<evidence type="ECO:0000313" key="11">
    <source>
        <dbReference type="Proteomes" id="UP000317982"/>
    </source>
</evidence>
<accession>A0A545AUY7</accession>
<feature type="domain" description="PAS" evidence="9">
    <location>
        <begin position="200"/>
        <end position="237"/>
    </location>
</feature>
<comment type="subcellular location">
    <subcellularLocation>
        <location evidence="2">Cell membrane</location>
    </subcellularLocation>
</comment>
<protein>
    <recommendedName>
        <fullName evidence="3">histidine kinase</fullName>
        <ecNumber evidence="3">2.7.13.3</ecNumber>
    </recommendedName>
</protein>
<dbReference type="InterPro" id="IPR003018">
    <property type="entry name" value="GAF"/>
</dbReference>
<dbReference type="Gene3D" id="3.30.450.40">
    <property type="match status" value="2"/>
</dbReference>
<dbReference type="PANTHER" id="PTHR43711:SF1">
    <property type="entry name" value="HISTIDINE KINASE 1"/>
    <property type="match status" value="1"/>
</dbReference>
<evidence type="ECO:0000256" key="5">
    <source>
        <dbReference type="ARBA" id="ARBA00022679"/>
    </source>
</evidence>
<dbReference type="FunFam" id="3.30.565.10:FF:000006">
    <property type="entry name" value="Sensor histidine kinase WalK"/>
    <property type="match status" value="1"/>
</dbReference>
<dbReference type="InterPro" id="IPR003661">
    <property type="entry name" value="HisK_dim/P_dom"/>
</dbReference>
<keyword evidence="4" id="KW-0597">Phosphoprotein</keyword>
<dbReference type="Gene3D" id="3.30.565.10">
    <property type="entry name" value="Histidine kinase-like ATPase, C-terminal domain"/>
    <property type="match status" value="1"/>
</dbReference>
<dbReference type="OrthoDB" id="3273043at2"/>
<dbReference type="PRINTS" id="PR00344">
    <property type="entry name" value="BCTRLSENSOR"/>
</dbReference>
<dbReference type="PANTHER" id="PTHR43711">
    <property type="entry name" value="TWO-COMPONENT HISTIDINE KINASE"/>
    <property type="match status" value="1"/>
</dbReference>
<dbReference type="CDD" id="cd00130">
    <property type="entry name" value="PAS"/>
    <property type="match status" value="1"/>
</dbReference>
<evidence type="ECO:0000259" key="9">
    <source>
        <dbReference type="PROSITE" id="PS50112"/>
    </source>
</evidence>
<dbReference type="InterPro" id="IPR013656">
    <property type="entry name" value="PAS_4"/>
</dbReference>
<dbReference type="CDD" id="cd00082">
    <property type="entry name" value="HisKA"/>
    <property type="match status" value="1"/>
</dbReference>
<keyword evidence="7" id="KW-0902">Two-component regulatory system</keyword>
<keyword evidence="11" id="KW-1185">Reference proteome</keyword>
<evidence type="ECO:0000256" key="6">
    <source>
        <dbReference type="ARBA" id="ARBA00022777"/>
    </source>
</evidence>
<dbReference type="PROSITE" id="PS50109">
    <property type="entry name" value="HIS_KIN"/>
    <property type="match status" value="1"/>
</dbReference>
<gene>
    <name evidence="10" type="ORF">FL583_11675</name>
</gene>
<organism evidence="10 11">
    <name type="scientific">Cryptosporangium phraense</name>
    <dbReference type="NCBI Taxonomy" id="2593070"/>
    <lineage>
        <taxon>Bacteria</taxon>
        <taxon>Bacillati</taxon>
        <taxon>Actinomycetota</taxon>
        <taxon>Actinomycetes</taxon>
        <taxon>Cryptosporangiales</taxon>
        <taxon>Cryptosporangiaceae</taxon>
        <taxon>Cryptosporangium</taxon>
    </lineage>
</organism>
<proteinExistence type="predicted"/>
<dbReference type="CDD" id="cd00075">
    <property type="entry name" value="HATPase"/>
    <property type="match status" value="1"/>
</dbReference>
<dbReference type="SMART" id="SM00387">
    <property type="entry name" value="HATPase_c"/>
    <property type="match status" value="1"/>
</dbReference>
<dbReference type="InterPro" id="IPR029016">
    <property type="entry name" value="GAF-like_dom_sf"/>
</dbReference>
<dbReference type="GO" id="GO:0005886">
    <property type="term" value="C:plasma membrane"/>
    <property type="evidence" value="ECO:0007669"/>
    <property type="project" value="UniProtKB-SubCell"/>
</dbReference>
<dbReference type="InterPro" id="IPR000014">
    <property type="entry name" value="PAS"/>
</dbReference>
<dbReference type="InterPro" id="IPR004358">
    <property type="entry name" value="Sig_transdc_His_kin-like_C"/>
</dbReference>
<dbReference type="InterPro" id="IPR036097">
    <property type="entry name" value="HisK_dim/P_sf"/>
</dbReference>
<keyword evidence="5" id="KW-0808">Transferase</keyword>
<dbReference type="InterPro" id="IPR003594">
    <property type="entry name" value="HATPase_dom"/>
</dbReference>
<dbReference type="InterPro" id="IPR035965">
    <property type="entry name" value="PAS-like_dom_sf"/>
</dbReference>
<dbReference type="Proteomes" id="UP000317982">
    <property type="component" value="Unassembled WGS sequence"/>
</dbReference>
<dbReference type="Gene3D" id="3.30.450.20">
    <property type="entry name" value="PAS domain"/>
    <property type="match status" value="1"/>
</dbReference>
<reference evidence="10 11" key="1">
    <citation type="submission" date="2019-07" db="EMBL/GenBank/DDBJ databases">
        <title>Cryptosporangium phraense sp. nov., isolated from plant litter.</title>
        <authorList>
            <person name="Suriyachadkun C."/>
        </authorList>
    </citation>
    <scope>NUCLEOTIDE SEQUENCE [LARGE SCALE GENOMIC DNA]</scope>
    <source>
        <strain evidence="10 11">A-T 5661</strain>
    </source>
</reference>
<keyword evidence="6" id="KW-0418">Kinase</keyword>
<evidence type="ECO:0000256" key="2">
    <source>
        <dbReference type="ARBA" id="ARBA00004236"/>
    </source>
</evidence>
<dbReference type="SUPFAM" id="SSF55781">
    <property type="entry name" value="GAF domain-like"/>
    <property type="match status" value="2"/>
</dbReference>
<dbReference type="GO" id="GO:0000155">
    <property type="term" value="F:phosphorelay sensor kinase activity"/>
    <property type="evidence" value="ECO:0007669"/>
    <property type="project" value="InterPro"/>
</dbReference>
<dbReference type="SUPFAM" id="SSF55785">
    <property type="entry name" value="PYP-like sensor domain (PAS domain)"/>
    <property type="match status" value="1"/>
</dbReference>
<dbReference type="SMART" id="SM00065">
    <property type="entry name" value="GAF"/>
    <property type="match status" value="2"/>
</dbReference>
<dbReference type="Gene3D" id="1.10.287.130">
    <property type="match status" value="1"/>
</dbReference>
<evidence type="ECO:0000259" key="8">
    <source>
        <dbReference type="PROSITE" id="PS50109"/>
    </source>
</evidence>
<dbReference type="PROSITE" id="PS50112">
    <property type="entry name" value="PAS"/>
    <property type="match status" value="1"/>
</dbReference>
<dbReference type="InParanoid" id="A0A545AUY7"/>
<name>A0A545AUY7_9ACTN</name>
<dbReference type="SMART" id="SM00388">
    <property type="entry name" value="HisKA"/>
    <property type="match status" value="1"/>
</dbReference>
<feature type="domain" description="Histidine kinase" evidence="8">
    <location>
        <begin position="513"/>
        <end position="741"/>
    </location>
</feature>
<dbReference type="SUPFAM" id="SSF55874">
    <property type="entry name" value="ATPase domain of HSP90 chaperone/DNA topoisomerase II/histidine kinase"/>
    <property type="match status" value="1"/>
</dbReference>
<dbReference type="InterPro" id="IPR005467">
    <property type="entry name" value="His_kinase_dom"/>
</dbReference>
<evidence type="ECO:0000256" key="1">
    <source>
        <dbReference type="ARBA" id="ARBA00000085"/>
    </source>
</evidence>
<sequence length="748" mass="78704">MGRAAGEMRRDSVALDWSDDTVGPWRGVPPGLMAELAARVADAPAAVWVRIDGRCERVVGRSGAAVAGWPESWRVADGPAECLLRMNGALVVEDTSADLRWGCCPLRVSADIRALLAVPLRGADSGITGAVYVVDTVSRRWPDSVLEAVERLAAWASGATAGQAAPWGAADAGGAADVPEVADTDDAHGKIAVASSGPASDPFLTALVETLDVGVAACDSRGRLILYNRALRELRGLPDTWTPSEDLATSLAARPVLGPDGDPLAVERTPLGRALRGEVVENTDVVLTAPGQRLRIAAARAKPIHDGDGRCVGAVVALQEVTDRRRAERFAECELQVARALAESVSVAAAAPAVLEAVARSLQWPHAELWLIDGAGEQLDPVAQWSAPGLDLQVELPAVTSFEGIVGSVWATGRPLWVPDLAGSRYLTTGEAAARSRECARQGLRTVLAVPLLDAGRVQGVLACFADTLEDGQELLTTLLGTIARQIGQFLARRRADELALDLARTKDQFLALVSHEMRTPLTAISTYTELILTDDDQACCPDHRMLLERIDRNTRSLRAIVNDLLDLAALESGRFTICREPIDLVAVVLDAVSAAATAAATAGVELLTALPDRAELHGDAARLRQVLDNLISNGIKYSPHGGQVHLRLDADADADAGKAGEAGDMVLTVSDTGIGIPEAERPRLFGRFYRASTARTHGIPGTGLGLTIVRAIVEAHDGTIGLVDTAGPGATFRVRLSSGPPATGTPD</sequence>
<dbReference type="SUPFAM" id="SSF47384">
    <property type="entry name" value="Homodimeric domain of signal transducing histidine kinase"/>
    <property type="match status" value="1"/>
</dbReference>
<evidence type="ECO:0000256" key="7">
    <source>
        <dbReference type="ARBA" id="ARBA00023012"/>
    </source>
</evidence>
<evidence type="ECO:0000313" key="10">
    <source>
        <dbReference type="EMBL" id="TQS45146.1"/>
    </source>
</evidence>
<evidence type="ECO:0000256" key="4">
    <source>
        <dbReference type="ARBA" id="ARBA00022553"/>
    </source>
</evidence>
<comment type="catalytic activity">
    <reaction evidence="1">
        <text>ATP + protein L-histidine = ADP + protein N-phospho-L-histidine.</text>
        <dbReference type="EC" id="2.7.13.3"/>
    </reaction>
</comment>
<dbReference type="Pfam" id="PF08448">
    <property type="entry name" value="PAS_4"/>
    <property type="match status" value="1"/>
</dbReference>
<dbReference type="Pfam" id="PF02518">
    <property type="entry name" value="HATPase_c"/>
    <property type="match status" value="1"/>
</dbReference>
<dbReference type="Pfam" id="PF00512">
    <property type="entry name" value="HisKA"/>
    <property type="match status" value="1"/>
</dbReference>
<comment type="caution">
    <text evidence="10">The sequence shown here is derived from an EMBL/GenBank/DDBJ whole genome shotgun (WGS) entry which is preliminary data.</text>
</comment>
<dbReference type="InterPro" id="IPR036890">
    <property type="entry name" value="HATPase_C_sf"/>
</dbReference>